<reference evidence="10 11" key="1">
    <citation type="submission" date="2018-03" db="EMBL/GenBank/DDBJ databases">
        <authorList>
            <person name="Gulvik C.A."/>
        </authorList>
    </citation>
    <scope>NUCLEOTIDE SEQUENCE [LARGE SCALE GENOMIC DNA]</scope>
    <source>
        <strain evidence="10 11">JCM 31581</strain>
    </source>
</reference>
<evidence type="ECO:0000256" key="3">
    <source>
        <dbReference type="ARBA" id="ARBA00022475"/>
    </source>
</evidence>
<dbReference type="EMBL" id="PXZH01000004">
    <property type="protein sequence ID" value="RST88991.1"/>
    <property type="molecule type" value="Genomic_DNA"/>
</dbReference>
<comment type="similarity">
    <text evidence="9">Belongs to the SecE/SEC61-gamma family.</text>
</comment>
<evidence type="ECO:0000256" key="2">
    <source>
        <dbReference type="ARBA" id="ARBA00022448"/>
    </source>
</evidence>
<comment type="subcellular location">
    <subcellularLocation>
        <location evidence="9">Cell membrane</location>
        <topology evidence="9">Single-pass membrane protein</topology>
    </subcellularLocation>
    <subcellularLocation>
        <location evidence="1">Membrane</location>
    </subcellularLocation>
</comment>
<comment type="subunit">
    <text evidence="9">Component of the Sec protein translocase complex. Heterotrimer consisting of SecY, SecE and SecG subunits. The heterotrimers can form oligomers, although 1 heterotrimer is thought to be able to translocate proteins. Interacts with the ribosome. Interacts with SecDF, and other proteins may be involved. Interacts with SecA.</text>
</comment>
<comment type="function">
    <text evidence="9">Essential subunit of the Sec protein translocation channel SecYEG. Clamps together the 2 halves of SecY. May contact the channel plug during translocation.</text>
</comment>
<protein>
    <recommendedName>
        <fullName evidence="9">Protein translocase subunit SecE</fullName>
    </recommendedName>
</protein>
<dbReference type="GO" id="GO:0006605">
    <property type="term" value="P:protein targeting"/>
    <property type="evidence" value="ECO:0007669"/>
    <property type="project" value="UniProtKB-UniRule"/>
</dbReference>
<dbReference type="RefSeq" id="WP_125943647.1">
    <property type="nucleotide sequence ID" value="NZ_PXZH01000004.1"/>
</dbReference>
<feature type="transmembrane region" description="Helical" evidence="9">
    <location>
        <begin position="35"/>
        <end position="56"/>
    </location>
</feature>
<dbReference type="PANTHER" id="PTHR33910:SF1">
    <property type="entry name" value="PROTEIN TRANSLOCASE SUBUNIT SECE"/>
    <property type="match status" value="1"/>
</dbReference>
<organism evidence="10 11">
    <name type="scientific">Vagococcus humatus</name>
    <dbReference type="NCBI Taxonomy" id="1889241"/>
    <lineage>
        <taxon>Bacteria</taxon>
        <taxon>Bacillati</taxon>
        <taxon>Bacillota</taxon>
        <taxon>Bacilli</taxon>
        <taxon>Lactobacillales</taxon>
        <taxon>Enterococcaceae</taxon>
        <taxon>Vagococcus</taxon>
    </lineage>
</organism>
<comment type="caution">
    <text evidence="10">The sequence shown here is derived from an EMBL/GenBank/DDBJ whole genome shotgun (WGS) entry which is preliminary data.</text>
</comment>
<dbReference type="Gene3D" id="1.20.5.1030">
    <property type="entry name" value="Preprotein translocase secy subunit"/>
    <property type="match status" value="1"/>
</dbReference>
<keyword evidence="7 9" id="KW-0811">Translocation</keyword>
<dbReference type="Pfam" id="PF00584">
    <property type="entry name" value="SecE"/>
    <property type="match status" value="1"/>
</dbReference>
<keyword evidence="6 9" id="KW-1133">Transmembrane helix</keyword>
<dbReference type="HAMAP" id="MF_00422">
    <property type="entry name" value="SecE"/>
    <property type="match status" value="1"/>
</dbReference>
<keyword evidence="3 9" id="KW-1003">Cell membrane</keyword>
<evidence type="ECO:0000256" key="5">
    <source>
        <dbReference type="ARBA" id="ARBA00022927"/>
    </source>
</evidence>
<dbReference type="OrthoDB" id="9813233at2"/>
<keyword evidence="8 9" id="KW-0472">Membrane</keyword>
<evidence type="ECO:0000313" key="10">
    <source>
        <dbReference type="EMBL" id="RST88991.1"/>
    </source>
</evidence>
<sequence length="57" mass="6614">MANFLKSVKEEMRIVTWPTKKQLRKDVSTVLQTTVLYAIFFGVSDYVIASVIKLFMK</sequence>
<dbReference type="Proteomes" id="UP000277864">
    <property type="component" value="Unassembled WGS sequence"/>
</dbReference>
<dbReference type="InterPro" id="IPR038379">
    <property type="entry name" value="SecE_sf"/>
</dbReference>
<dbReference type="AlphaFoldDB" id="A0A3R9YJ79"/>
<evidence type="ECO:0000256" key="4">
    <source>
        <dbReference type="ARBA" id="ARBA00022692"/>
    </source>
</evidence>
<dbReference type="InterPro" id="IPR001901">
    <property type="entry name" value="Translocase_SecE/Sec61-g"/>
</dbReference>
<keyword evidence="5 9" id="KW-0653">Protein transport</keyword>
<keyword evidence="2 9" id="KW-0813">Transport</keyword>
<dbReference type="GO" id="GO:0005886">
    <property type="term" value="C:plasma membrane"/>
    <property type="evidence" value="ECO:0007669"/>
    <property type="project" value="UniProtKB-SubCell"/>
</dbReference>
<name>A0A3R9YJ79_9ENTE</name>
<accession>A0A3R9YJ79</accession>
<evidence type="ECO:0000256" key="8">
    <source>
        <dbReference type="ARBA" id="ARBA00023136"/>
    </source>
</evidence>
<dbReference type="GO" id="GO:0043952">
    <property type="term" value="P:protein transport by the Sec complex"/>
    <property type="evidence" value="ECO:0007669"/>
    <property type="project" value="UniProtKB-UniRule"/>
</dbReference>
<evidence type="ECO:0000256" key="7">
    <source>
        <dbReference type="ARBA" id="ARBA00023010"/>
    </source>
</evidence>
<evidence type="ECO:0000256" key="6">
    <source>
        <dbReference type="ARBA" id="ARBA00022989"/>
    </source>
</evidence>
<dbReference type="PANTHER" id="PTHR33910">
    <property type="entry name" value="PROTEIN TRANSLOCASE SUBUNIT SECE"/>
    <property type="match status" value="1"/>
</dbReference>
<keyword evidence="11" id="KW-1185">Reference proteome</keyword>
<evidence type="ECO:0000313" key="11">
    <source>
        <dbReference type="Proteomes" id="UP000277864"/>
    </source>
</evidence>
<gene>
    <name evidence="9" type="primary">secE</name>
    <name evidence="10" type="ORF">C7P63_08090</name>
</gene>
<keyword evidence="4 9" id="KW-0812">Transmembrane</keyword>
<dbReference type="GO" id="GO:0008320">
    <property type="term" value="F:protein transmembrane transporter activity"/>
    <property type="evidence" value="ECO:0007669"/>
    <property type="project" value="UniProtKB-UniRule"/>
</dbReference>
<dbReference type="GO" id="GO:0009306">
    <property type="term" value="P:protein secretion"/>
    <property type="evidence" value="ECO:0007669"/>
    <property type="project" value="UniProtKB-UniRule"/>
</dbReference>
<dbReference type="NCBIfam" id="TIGR00964">
    <property type="entry name" value="secE_bact"/>
    <property type="match status" value="1"/>
</dbReference>
<evidence type="ECO:0000256" key="1">
    <source>
        <dbReference type="ARBA" id="ARBA00004370"/>
    </source>
</evidence>
<evidence type="ECO:0000256" key="9">
    <source>
        <dbReference type="HAMAP-Rule" id="MF_00422"/>
    </source>
</evidence>
<dbReference type="InterPro" id="IPR005807">
    <property type="entry name" value="SecE_bac"/>
</dbReference>
<dbReference type="GO" id="GO:0065002">
    <property type="term" value="P:intracellular protein transmembrane transport"/>
    <property type="evidence" value="ECO:0007669"/>
    <property type="project" value="UniProtKB-UniRule"/>
</dbReference>
<proteinExistence type="inferred from homology"/>